<dbReference type="Proteomes" id="UP000231702">
    <property type="component" value="Unassembled WGS sequence"/>
</dbReference>
<comment type="similarity">
    <text evidence="2">Belongs to the bacterial solute-binding protein 9 family.</text>
</comment>
<keyword evidence="4" id="KW-0813">Transport</keyword>
<keyword evidence="11" id="KW-1015">Disulfide bond</keyword>
<dbReference type="InterPro" id="IPR050492">
    <property type="entry name" value="Bact_metal-bind_prot9"/>
</dbReference>
<keyword evidence="8" id="KW-0862">Zinc</keyword>
<evidence type="ECO:0000256" key="2">
    <source>
        <dbReference type="ARBA" id="ARBA00011028"/>
    </source>
</evidence>
<evidence type="ECO:0000256" key="7">
    <source>
        <dbReference type="ARBA" id="ARBA00022764"/>
    </source>
</evidence>
<dbReference type="Pfam" id="PF01297">
    <property type="entry name" value="ZnuA"/>
    <property type="match status" value="1"/>
</dbReference>
<dbReference type="EMBL" id="PGTD01000016">
    <property type="protein sequence ID" value="PJE29192.1"/>
    <property type="molecule type" value="Genomic_DNA"/>
</dbReference>
<comment type="subcellular location">
    <subcellularLocation>
        <location evidence="1">Periplasm</location>
    </subcellularLocation>
</comment>
<dbReference type="PANTHER" id="PTHR42953:SF3">
    <property type="entry name" value="HIGH-AFFINITY ZINC UPTAKE SYSTEM PROTEIN ZNUA"/>
    <property type="match status" value="1"/>
</dbReference>
<dbReference type="Proteomes" id="UP000231655">
    <property type="component" value="Unassembled WGS sequence"/>
</dbReference>
<keyword evidence="7" id="KW-0574">Periplasm</keyword>
<keyword evidence="12" id="KW-0175">Coiled coil</keyword>
<protein>
    <recommendedName>
        <fullName evidence="3">High-affinity zinc uptake system protein ZnuA</fullName>
    </recommendedName>
</protein>
<evidence type="ECO:0000256" key="9">
    <source>
        <dbReference type="ARBA" id="ARBA00022906"/>
    </source>
</evidence>
<evidence type="ECO:0000256" key="5">
    <source>
        <dbReference type="ARBA" id="ARBA00022723"/>
    </source>
</evidence>
<evidence type="ECO:0000256" key="4">
    <source>
        <dbReference type="ARBA" id="ARBA00022448"/>
    </source>
</evidence>
<dbReference type="InterPro" id="IPR006127">
    <property type="entry name" value="ZnuA-like"/>
</dbReference>
<keyword evidence="9" id="KW-0864">Zinc transport</keyword>
<evidence type="ECO:0000256" key="10">
    <source>
        <dbReference type="ARBA" id="ARBA00023065"/>
    </source>
</evidence>
<evidence type="ECO:0000256" key="6">
    <source>
        <dbReference type="ARBA" id="ARBA00022729"/>
    </source>
</evidence>
<dbReference type="GO" id="GO:0042597">
    <property type="term" value="C:periplasmic space"/>
    <property type="evidence" value="ECO:0007669"/>
    <property type="project" value="UniProtKB-SubCell"/>
</dbReference>
<evidence type="ECO:0000313" key="17">
    <source>
        <dbReference type="Proteomes" id="UP000231702"/>
    </source>
</evidence>
<evidence type="ECO:0000313" key="15">
    <source>
        <dbReference type="EMBL" id="SNY46229.1"/>
    </source>
</evidence>
<evidence type="ECO:0000256" key="12">
    <source>
        <dbReference type="SAM" id="Coils"/>
    </source>
</evidence>
<keyword evidence="6 13" id="KW-0732">Signal</keyword>
<organism evidence="15 16">
    <name type="scientific">Pseudooceanicola antarcticus</name>
    <dbReference type="NCBI Taxonomy" id="1247613"/>
    <lineage>
        <taxon>Bacteria</taxon>
        <taxon>Pseudomonadati</taxon>
        <taxon>Pseudomonadota</taxon>
        <taxon>Alphaproteobacteria</taxon>
        <taxon>Rhodobacterales</taxon>
        <taxon>Paracoccaceae</taxon>
        <taxon>Pseudooceanicola</taxon>
    </lineage>
</organism>
<dbReference type="AlphaFoldDB" id="A0A285IE29"/>
<reference evidence="14 17" key="2">
    <citation type="journal article" date="2018" name="Int. J. Syst. Evol. Microbiol.">
        <title>Pseudooceanicola lipolyticus sp. nov., a marine alphaproteobacterium, reclassification of Oceanicola flagellatus as Pseudooceanicola flagellatus comb. nov. and emended description of the genus Pseudooceanicola.</title>
        <authorList>
            <person name="Huang M.-M."/>
            <person name="Guo L.-L."/>
            <person name="Wu Y.-H."/>
            <person name="Lai Q.-L."/>
            <person name="Shao Z.-Z."/>
            <person name="Wang C.-S."/>
            <person name="Wu M."/>
            <person name="Xu X.-W."/>
        </authorList>
    </citation>
    <scope>NUCLEOTIDE SEQUENCE [LARGE SCALE GENOMIC DNA]</scope>
    <source>
        <strain evidence="14 17">Ar-45</strain>
    </source>
</reference>
<dbReference type="InterPro" id="IPR035520">
    <property type="entry name" value="ZnuA"/>
</dbReference>
<dbReference type="EMBL" id="OBEA01000002">
    <property type="protein sequence ID" value="SNY46229.1"/>
    <property type="molecule type" value="Genomic_DNA"/>
</dbReference>
<evidence type="ECO:0000256" key="8">
    <source>
        <dbReference type="ARBA" id="ARBA00022833"/>
    </source>
</evidence>
<accession>A0A285IE29</accession>
<dbReference type="PANTHER" id="PTHR42953">
    <property type="entry name" value="HIGH-AFFINITY ZINC UPTAKE SYSTEM PROTEIN ZNUA-RELATED"/>
    <property type="match status" value="1"/>
</dbReference>
<feature type="signal peptide" evidence="13">
    <location>
        <begin position="1"/>
        <end position="22"/>
    </location>
</feature>
<gene>
    <name evidence="14" type="ORF">CVM39_12215</name>
    <name evidence="15" type="ORF">SAMN06297129_0920</name>
</gene>
<name>A0A285IE29_9RHOB</name>
<dbReference type="Gene3D" id="3.40.50.1980">
    <property type="entry name" value="Nitrogenase molybdenum iron protein domain"/>
    <property type="match status" value="2"/>
</dbReference>
<reference evidence="15 16" key="1">
    <citation type="submission" date="2017-09" db="EMBL/GenBank/DDBJ databases">
        <authorList>
            <person name="Ehlers B."/>
            <person name="Leendertz F.H."/>
        </authorList>
    </citation>
    <scope>NUCLEOTIDE SEQUENCE [LARGE SCALE GENOMIC DNA]</scope>
    <source>
        <strain evidence="15 16">CGMCC 1.12662</strain>
    </source>
</reference>
<feature type="chain" id="PRO_5012312336" description="High-affinity zinc uptake system protein ZnuA" evidence="13">
    <location>
        <begin position="23"/>
        <end position="311"/>
    </location>
</feature>
<dbReference type="SUPFAM" id="SSF53807">
    <property type="entry name" value="Helical backbone' metal receptor"/>
    <property type="match status" value="1"/>
</dbReference>
<evidence type="ECO:0000256" key="13">
    <source>
        <dbReference type="SAM" id="SignalP"/>
    </source>
</evidence>
<dbReference type="GO" id="GO:0006829">
    <property type="term" value="P:zinc ion transport"/>
    <property type="evidence" value="ECO:0007669"/>
    <property type="project" value="UniProtKB-KW"/>
</dbReference>
<proteinExistence type="inferred from homology"/>
<evidence type="ECO:0000256" key="11">
    <source>
        <dbReference type="ARBA" id="ARBA00023157"/>
    </source>
</evidence>
<sequence length="311" mass="33165">MILTRMAAGLMALALGALPLRAEAPRVVTDIAPVHSLVAQVMQGAGTPDVILPPGASPHGYALRPSLARDLQQAQIVFWIGEALTPWLETPLESLASQAQLIELVEAPGTTQLQFRHGATLEEGDAEAEEHEGHEGHFHEGLDPHAWLDPENARAWLSVIAETLAAADPEHAALYRANAEAARTELAEQSRQLAASLEAAGPVRFMVFHDAYQYFESRFGLKNLGAISDGAASSPGAARVAELRDELLEHGVDCIFAEPQFNTGLARSLSEDAALRVEVIDPLGSALEAGPALYPALLESVARSFLACKGR</sequence>
<dbReference type="CDD" id="cd01019">
    <property type="entry name" value="ZnuA"/>
    <property type="match status" value="1"/>
</dbReference>
<evidence type="ECO:0000256" key="3">
    <source>
        <dbReference type="ARBA" id="ARBA00015915"/>
    </source>
</evidence>
<dbReference type="GO" id="GO:0046872">
    <property type="term" value="F:metal ion binding"/>
    <property type="evidence" value="ECO:0007669"/>
    <property type="project" value="UniProtKB-KW"/>
</dbReference>
<dbReference type="OrthoDB" id="7346865at2"/>
<evidence type="ECO:0000256" key="1">
    <source>
        <dbReference type="ARBA" id="ARBA00004418"/>
    </source>
</evidence>
<feature type="coiled-coil region" evidence="12">
    <location>
        <begin position="172"/>
        <end position="199"/>
    </location>
</feature>
<keyword evidence="10" id="KW-0406">Ion transport</keyword>
<keyword evidence="5" id="KW-0479">Metal-binding</keyword>
<keyword evidence="17" id="KW-1185">Reference proteome</keyword>
<evidence type="ECO:0000313" key="14">
    <source>
        <dbReference type="EMBL" id="PJE29192.1"/>
    </source>
</evidence>
<evidence type="ECO:0000313" key="16">
    <source>
        <dbReference type="Proteomes" id="UP000231655"/>
    </source>
</evidence>